<keyword evidence="2" id="KW-0285">Flavoprotein</keyword>
<dbReference type="Gene3D" id="2.30.110.10">
    <property type="entry name" value="Electron Transport, Fmn-binding Protein, Chain A"/>
    <property type="match status" value="1"/>
</dbReference>
<dbReference type="GO" id="GO:0010181">
    <property type="term" value="F:FMN binding"/>
    <property type="evidence" value="ECO:0007669"/>
    <property type="project" value="InterPro"/>
</dbReference>
<feature type="domain" description="Flavin reductase like" evidence="5">
    <location>
        <begin position="19"/>
        <end position="164"/>
    </location>
</feature>
<protein>
    <submittedName>
        <fullName evidence="6">Flavin reductase</fullName>
    </submittedName>
</protein>
<reference evidence="7" key="1">
    <citation type="submission" date="2016-05" db="EMBL/GenBank/DDBJ databases">
        <authorList>
            <person name="Baek K."/>
            <person name="Yang S.-J."/>
        </authorList>
    </citation>
    <scope>NUCLEOTIDE SEQUENCE [LARGE SCALE GENOMIC DNA]</scope>
    <source>
        <strain evidence="7">ST58-10</strain>
    </source>
</reference>
<dbReference type="KEGG" id="mars:A8C75_13265"/>
<dbReference type="Proteomes" id="UP000078070">
    <property type="component" value="Chromosome"/>
</dbReference>
<dbReference type="PANTHER" id="PTHR33798:SF5">
    <property type="entry name" value="FLAVIN REDUCTASE LIKE DOMAIN-CONTAINING PROTEIN"/>
    <property type="match status" value="1"/>
</dbReference>
<comment type="cofactor">
    <cofactor evidence="1">
        <name>FMN</name>
        <dbReference type="ChEBI" id="CHEBI:58210"/>
    </cofactor>
</comment>
<dbReference type="OrthoDB" id="9794638at2"/>
<evidence type="ECO:0000313" key="7">
    <source>
        <dbReference type="Proteomes" id="UP000078070"/>
    </source>
</evidence>
<dbReference type="SUPFAM" id="SSF50475">
    <property type="entry name" value="FMN-binding split barrel"/>
    <property type="match status" value="1"/>
</dbReference>
<name>A0A1A9EZK8_9GAMM</name>
<dbReference type="EMBL" id="CP015839">
    <property type="protein sequence ID" value="ANG63345.1"/>
    <property type="molecule type" value="Genomic_DNA"/>
</dbReference>
<evidence type="ECO:0000313" key="6">
    <source>
        <dbReference type="EMBL" id="ANG63345.1"/>
    </source>
</evidence>
<dbReference type="InterPro" id="IPR012349">
    <property type="entry name" value="Split_barrel_FMN-bd"/>
</dbReference>
<proteinExistence type="inferred from homology"/>
<dbReference type="GO" id="GO:0016646">
    <property type="term" value="F:oxidoreductase activity, acting on the CH-NH group of donors, NAD or NADP as acceptor"/>
    <property type="evidence" value="ECO:0007669"/>
    <property type="project" value="UniProtKB-ARBA"/>
</dbReference>
<dbReference type="Pfam" id="PF01613">
    <property type="entry name" value="Flavin_Reduct"/>
    <property type="match status" value="1"/>
</dbReference>
<organism evidence="6 7">
    <name type="scientific">Marinobacterium aestuarii</name>
    <dbReference type="NCBI Taxonomy" id="1821621"/>
    <lineage>
        <taxon>Bacteria</taxon>
        <taxon>Pseudomonadati</taxon>
        <taxon>Pseudomonadota</taxon>
        <taxon>Gammaproteobacteria</taxon>
        <taxon>Oceanospirillales</taxon>
        <taxon>Oceanospirillaceae</taxon>
        <taxon>Marinobacterium</taxon>
    </lineage>
</organism>
<dbReference type="PANTHER" id="PTHR33798">
    <property type="entry name" value="FLAVOPROTEIN OXYGENASE"/>
    <property type="match status" value="1"/>
</dbReference>
<accession>A0A1A9EZK8</accession>
<evidence type="ECO:0000259" key="5">
    <source>
        <dbReference type="SMART" id="SM00903"/>
    </source>
</evidence>
<gene>
    <name evidence="6" type="ORF">A8C75_13265</name>
</gene>
<dbReference type="RefSeq" id="WP_067383172.1">
    <property type="nucleotide sequence ID" value="NZ_CP015839.1"/>
</dbReference>
<sequence length="214" mass="24309">MEFDFTRLSKQEKYKLLVSFVVPRPIALVTSRCPDGVNNAAPISFFNVFSDEPPLLILGIQHKPGGSPKDTTRNIHATGEFVVNMVDESIARQMIVSSIDFPPEVDELEASQLTCADSSQVMPGRILEAPVAFECRLERSVEYPNRSIIFGEVVNMHVQDQYIDAERLHVRSPAYCPISRMHADTYTSTRDQFQLPRVSYEEWLNSCERRINQA</sequence>
<evidence type="ECO:0000256" key="2">
    <source>
        <dbReference type="ARBA" id="ARBA00022630"/>
    </source>
</evidence>
<dbReference type="STRING" id="1821621.A8C75_13265"/>
<keyword evidence="7" id="KW-1185">Reference proteome</keyword>
<dbReference type="AlphaFoldDB" id="A0A1A9EZK8"/>
<keyword evidence="3" id="KW-0288">FMN</keyword>
<comment type="similarity">
    <text evidence="4">Belongs to the flavoredoxin family.</text>
</comment>
<evidence type="ECO:0000256" key="3">
    <source>
        <dbReference type="ARBA" id="ARBA00022643"/>
    </source>
</evidence>
<reference evidence="6 7" key="2">
    <citation type="journal article" date="2018" name="Int. J. Syst. Evol. Microbiol.">
        <title>Marinobacterium aestuarii sp. nov., a benzene-degrading marine bacterium isolated from estuary sediment.</title>
        <authorList>
            <person name="Bae S.S."/>
            <person name="Jung J."/>
            <person name="Chung D."/>
            <person name="Baek K."/>
        </authorList>
    </citation>
    <scope>NUCLEOTIDE SEQUENCE [LARGE SCALE GENOMIC DNA]</scope>
    <source>
        <strain evidence="6 7">ST58-10</strain>
    </source>
</reference>
<evidence type="ECO:0000256" key="4">
    <source>
        <dbReference type="ARBA" id="ARBA00038054"/>
    </source>
</evidence>
<evidence type="ECO:0000256" key="1">
    <source>
        <dbReference type="ARBA" id="ARBA00001917"/>
    </source>
</evidence>
<dbReference type="SMART" id="SM00903">
    <property type="entry name" value="Flavin_Reduct"/>
    <property type="match status" value="1"/>
</dbReference>
<dbReference type="InterPro" id="IPR002563">
    <property type="entry name" value="Flavin_Rdtase-like_dom"/>
</dbReference>